<proteinExistence type="predicted"/>
<name>A0AAV4EKP7_9GAST</name>
<keyword evidence="1" id="KW-0812">Transmembrane</keyword>
<organism evidence="2 3">
    <name type="scientific">Elysia marginata</name>
    <dbReference type="NCBI Taxonomy" id="1093978"/>
    <lineage>
        <taxon>Eukaryota</taxon>
        <taxon>Metazoa</taxon>
        <taxon>Spiralia</taxon>
        <taxon>Lophotrochozoa</taxon>
        <taxon>Mollusca</taxon>
        <taxon>Gastropoda</taxon>
        <taxon>Heterobranchia</taxon>
        <taxon>Euthyneura</taxon>
        <taxon>Panpulmonata</taxon>
        <taxon>Sacoglossa</taxon>
        <taxon>Placobranchoidea</taxon>
        <taxon>Plakobranchidae</taxon>
        <taxon>Elysia</taxon>
    </lineage>
</organism>
<sequence length="138" mass="15705">MRNAVRDDTRFFVVVFFFGLTSYLKTHWVIVHVTEIFEDEDRPEAWGKFVGLGLGLPGMRPDPHTCAPVYRDRDRLPANAHGLTFSFQETNLERGLCQVSRDNLLLHRQTGSQPRLAAALRLWECSALPDRLAPALAE</sequence>
<dbReference type="EMBL" id="BMAT01000173">
    <property type="protein sequence ID" value="GFR61194.1"/>
    <property type="molecule type" value="Genomic_DNA"/>
</dbReference>
<reference evidence="2 3" key="1">
    <citation type="journal article" date="2021" name="Elife">
        <title>Chloroplast acquisition without the gene transfer in kleptoplastic sea slugs, Plakobranchus ocellatus.</title>
        <authorList>
            <person name="Maeda T."/>
            <person name="Takahashi S."/>
            <person name="Yoshida T."/>
            <person name="Shimamura S."/>
            <person name="Takaki Y."/>
            <person name="Nagai Y."/>
            <person name="Toyoda A."/>
            <person name="Suzuki Y."/>
            <person name="Arimoto A."/>
            <person name="Ishii H."/>
            <person name="Satoh N."/>
            <person name="Nishiyama T."/>
            <person name="Hasebe M."/>
            <person name="Maruyama T."/>
            <person name="Minagawa J."/>
            <person name="Obokata J."/>
            <person name="Shigenobu S."/>
        </authorList>
    </citation>
    <scope>NUCLEOTIDE SEQUENCE [LARGE SCALE GENOMIC DNA]</scope>
</reference>
<keyword evidence="1" id="KW-0472">Membrane</keyword>
<accession>A0AAV4EKP7</accession>
<protein>
    <submittedName>
        <fullName evidence="2">Uncharacterized protein</fullName>
    </submittedName>
</protein>
<keyword evidence="1" id="KW-1133">Transmembrane helix</keyword>
<dbReference type="AlphaFoldDB" id="A0AAV4EKP7"/>
<evidence type="ECO:0000313" key="3">
    <source>
        <dbReference type="Proteomes" id="UP000762676"/>
    </source>
</evidence>
<evidence type="ECO:0000313" key="2">
    <source>
        <dbReference type="EMBL" id="GFR61194.1"/>
    </source>
</evidence>
<comment type="caution">
    <text evidence="2">The sequence shown here is derived from an EMBL/GenBank/DDBJ whole genome shotgun (WGS) entry which is preliminary data.</text>
</comment>
<evidence type="ECO:0000256" key="1">
    <source>
        <dbReference type="SAM" id="Phobius"/>
    </source>
</evidence>
<keyword evidence="3" id="KW-1185">Reference proteome</keyword>
<dbReference type="Proteomes" id="UP000762676">
    <property type="component" value="Unassembled WGS sequence"/>
</dbReference>
<feature type="transmembrane region" description="Helical" evidence="1">
    <location>
        <begin position="12"/>
        <end position="30"/>
    </location>
</feature>
<gene>
    <name evidence="2" type="ORF">ElyMa_000097500</name>
</gene>